<evidence type="ECO:0000259" key="4">
    <source>
        <dbReference type="PROSITE" id="PS51118"/>
    </source>
</evidence>
<proteinExistence type="predicted"/>
<keyword evidence="3" id="KW-0804">Transcription</keyword>
<evidence type="ECO:0000256" key="1">
    <source>
        <dbReference type="ARBA" id="ARBA00023015"/>
    </source>
</evidence>
<evidence type="ECO:0000256" key="2">
    <source>
        <dbReference type="ARBA" id="ARBA00023125"/>
    </source>
</evidence>
<reference evidence="5 6" key="1">
    <citation type="journal article" date="2019" name="Int. J. Syst. Evol. Microbiol.">
        <title>The Global Catalogue of Microorganisms (GCM) 10K type strain sequencing project: providing services to taxonomists for standard genome sequencing and annotation.</title>
        <authorList>
            <consortium name="The Broad Institute Genomics Platform"/>
            <consortium name="The Broad Institute Genome Sequencing Center for Infectious Disease"/>
            <person name="Wu L."/>
            <person name="Ma J."/>
        </authorList>
    </citation>
    <scope>NUCLEOTIDE SEQUENCE [LARGE SCALE GENOMIC DNA]</scope>
    <source>
        <strain evidence="5 6">CGMCC 1.12859</strain>
    </source>
</reference>
<keyword evidence="1" id="KW-0805">Transcription regulation</keyword>
<dbReference type="RefSeq" id="WP_267646275.1">
    <property type="nucleotide sequence ID" value="NZ_JANHGR010000001.1"/>
</dbReference>
<dbReference type="InterPro" id="IPR036390">
    <property type="entry name" value="WH_DNA-bd_sf"/>
</dbReference>
<gene>
    <name evidence="5" type="ORF">ACFSAU_07300</name>
</gene>
<dbReference type="InterPro" id="IPR036388">
    <property type="entry name" value="WH-like_DNA-bd_sf"/>
</dbReference>
<dbReference type="SUPFAM" id="SSF46785">
    <property type="entry name" value="Winged helix' DNA-binding domain"/>
    <property type="match status" value="1"/>
</dbReference>
<protein>
    <submittedName>
        <fullName evidence="5">Winged helix-turn-helix transcriptional regulator</fullName>
    </submittedName>
</protein>
<dbReference type="EMBL" id="JBHUCZ010000003">
    <property type="protein sequence ID" value="MFD1567295.1"/>
    <property type="molecule type" value="Genomic_DNA"/>
</dbReference>
<dbReference type="PANTHER" id="PTHR33204:SF18">
    <property type="entry name" value="TRANSCRIPTIONAL REGULATORY PROTEIN"/>
    <property type="match status" value="1"/>
</dbReference>
<comment type="caution">
    <text evidence="5">The sequence shown here is derived from an EMBL/GenBank/DDBJ whole genome shotgun (WGS) entry which is preliminary data.</text>
</comment>
<accession>A0ABD6BR43</accession>
<evidence type="ECO:0000256" key="3">
    <source>
        <dbReference type="ARBA" id="ARBA00023163"/>
    </source>
</evidence>
<organism evidence="5 6">
    <name type="scientific">Halolamina litorea</name>
    <dbReference type="NCBI Taxonomy" id="1515593"/>
    <lineage>
        <taxon>Archaea</taxon>
        <taxon>Methanobacteriati</taxon>
        <taxon>Methanobacteriota</taxon>
        <taxon>Stenosarchaea group</taxon>
        <taxon>Halobacteria</taxon>
        <taxon>Halobacteriales</taxon>
        <taxon>Haloferacaceae</taxon>
    </lineage>
</organism>
<dbReference type="GO" id="GO:0003677">
    <property type="term" value="F:DNA binding"/>
    <property type="evidence" value="ECO:0007669"/>
    <property type="project" value="UniProtKB-KW"/>
</dbReference>
<feature type="domain" description="HTH hxlR-type" evidence="4">
    <location>
        <begin position="16"/>
        <end position="116"/>
    </location>
</feature>
<dbReference type="Gene3D" id="1.10.10.10">
    <property type="entry name" value="Winged helix-like DNA-binding domain superfamily/Winged helix DNA-binding domain"/>
    <property type="match status" value="1"/>
</dbReference>
<evidence type="ECO:0000313" key="6">
    <source>
        <dbReference type="Proteomes" id="UP001597139"/>
    </source>
</evidence>
<dbReference type="PROSITE" id="PS51118">
    <property type="entry name" value="HTH_HXLR"/>
    <property type="match status" value="1"/>
</dbReference>
<keyword evidence="2" id="KW-0238">DNA-binding</keyword>
<dbReference type="AlphaFoldDB" id="A0ABD6BR43"/>
<sequence length="120" mass="13369">MSDPNGPPTAVEYESVAEPELFSLLGKAHTMAILHEVLIEADGPVRFGELQAALDVSPNTLSRRLGELDDLGLLDRTQYDEIPPRVEYEPTAPLADLEPTFRELDRWMRQYGDGGTDWTA</sequence>
<dbReference type="PANTHER" id="PTHR33204">
    <property type="entry name" value="TRANSCRIPTIONAL REGULATOR, MARR FAMILY"/>
    <property type="match status" value="1"/>
</dbReference>
<dbReference type="Proteomes" id="UP001597139">
    <property type="component" value="Unassembled WGS sequence"/>
</dbReference>
<name>A0ABD6BR43_9EURY</name>
<dbReference type="InterPro" id="IPR002577">
    <property type="entry name" value="HTH_HxlR"/>
</dbReference>
<keyword evidence="6" id="KW-1185">Reference proteome</keyword>
<evidence type="ECO:0000313" key="5">
    <source>
        <dbReference type="EMBL" id="MFD1567295.1"/>
    </source>
</evidence>
<dbReference type="Pfam" id="PF01638">
    <property type="entry name" value="HxlR"/>
    <property type="match status" value="1"/>
</dbReference>